<keyword evidence="1" id="KW-0436">Ligase</keyword>
<dbReference type="InterPro" id="IPR036291">
    <property type="entry name" value="NAD(P)-bd_dom_sf"/>
</dbReference>
<dbReference type="RefSeq" id="WP_091958727.1">
    <property type="nucleotide sequence ID" value="NZ_FOLH01000001.1"/>
</dbReference>
<keyword evidence="3" id="KW-0067">ATP-binding</keyword>
<name>A0A1I1EJG3_9GAMM</name>
<evidence type="ECO:0000259" key="4">
    <source>
        <dbReference type="SMART" id="SM00881"/>
    </source>
</evidence>
<feature type="domain" description="CoA-binding" evidence="4">
    <location>
        <begin position="15"/>
        <end position="110"/>
    </location>
</feature>
<dbReference type="SUPFAM" id="SSF52210">
    <property type="entry name" value="Succinyl-CoA synthetase domains"/>
    <property type="match status" value="2"/>
</dbReference>
<keyword evidence="2" id="KW-0547">Nucleotide-binding</keyword>
<gene>
    <name evidence="5" type="ORF">SAMN05660443_0532</name>
</gene>
<proteinExistence type="predicted"/>
<dbReference type="PANTHER" id="PTHR43334:SF1">
    <property type="entry name" value="3-HYDROXYPROPIONATE--COA LIGASE [ADP-FORMING]"/>
    <property type="match status" value="1"/>
</dbReference>
<dbReference type="PANTHER" id="PTHR43334">
    <property type="entry name" value="ACETATE--COA LIGASE [ADP-FORMING]"/>
    <property type="match status" value="1"/>
</dbReference>
<dbReference type="InterPro" id="IPR016102">
    <property type="entry name" value="Succinyl-CoA_synth-like"/>
</dbReference>
<dbReference type="GO" id="GO:0016874">
    <property type="term" value="F:ligase activity"/>
    <property type="evidence" value="ECO:0007669"/>
    <property type="project" value="UniProtKB-KW"/>
</dbReference>
<dbReference type="SUPFAM" id="SSF56059">
    <property type="entry name" value="Glutathione synthetase ATP-binding domain-like"/>
    <property type="match status" value="1"/>
</dbReference>
<evidence type="ECO:0000256" key="3">
    <source>
        <dbReference type="ARBA" id="ARBA00022840"/>
    </source>
</evidence>
<dbReference type="Gene3D" id="3.30.1490.20">
    <property type="entry name" value="ATP-grasp fold, A domain"/>
    <property type="match status" value="1"/>
</dbReference>
<dbReference type="OrthoDB" id="9807426at2"/>
<sequence length="740" mass="78393">MNQQAKTSAQELLASLYPSSLMVVGASADPGKRGYQAVQALVTEGFQGRIYPVNPRLEQLLGLTCYPEIAAVPGAPELALVCTPAASLPEVLDACGRKGVKTAVVLASGFAEVGAAGQALQNLSLAVARNWGLRLIGPNTSGVFNMHAAMNLVGYRDLRPGPLGILSQSGNMALSLVTEGTLQLHSGFSSYIGVGNASDLAFHDYLDYFLLDQGTGALAAYIEGLDAGQAFLQAARQFTASKPLVVYKSGRSASGQKAAKSHTGALAGNYQVARGVMRQAGVVLVNQPDYLLPVAEALATQPLVKGGRVAVLADGGGHATIAADALDSLGLPLAQLSAASQKALAACLPATASLTNPIDVAGATDTDPEVFARCAEILLADPGVDQLLLVGLFGGYALRFDPQLLIAERQTALQLADLARASGKPLLVHSLYALYKPEPLALLVEEGFPVFSSIEVAVAAVQALTDYSAYRFREATDDYLTGEGEASRRALKILDGARFEGRSALLEPEAKQLLKAFEVQLPEELWLRSREDLQQLDAAWLTQPLAMKLVSQDILHKSDAGGVELNLLGLEDLDAAWQRIELSAAKYAADAKLQGCLLVPMASNQATEVILGVTRDSQYGPLLMFGLGGIFVEVLEDVVFRALPLSRADAWDMLAGIRSAKVLEGVRGQPPVDKSALVELMLKVSALVTAHPEIAEMDLNPVRCYREGYKVLDARVLLNTQRATSSSALEKLELLPELVH</sequence>
<dbReference type="InterPro" id="IPR032875">
    <property type="entry name" value="Succ_CoA_lig_flav_dom"/>
</dbReference>
<dbReference type="Pfam" id="PF13549">
    <property type="entry name" value="ATP-grasp_5"/>
    <property type="match status" value="1"/>
</dbReference>
<evidence type="ECO:0000313" key="6">
    <source>
        <dbReference type="Proteomes" id="UP000199058"/>
    </source>
</evidence>
<dbReference type="InterPro" id="IPR013815">
    <property type="entry name" value="ATP_grasp_subdomain_1"/>
</dbReference>
<dbReference type="STRING" id="1122252.SAMN05660443_0532"/>
<dbReference type="InterPro" id="IPR003781">
    <property type="entry name" value="CoA-bd"/>
</dbReference>
<dbReference type="SMART" id="SM00881">
    <property type="entry name" value="CoA_binding"/>
    <property type="match status" value="1"/>
</dbReference>
<keyword evidence="6" id="KW-1185">Reference proteome</keyword>
<dbReference type="Pfam" id="PF13380">
    <property type="entry name" value="CoA_binding_2"/>
    <property type="match status" value="1"/>
</dbReference>
<dbReference type="GO" id="GO:0016740">
    <property type="term" value="F:transferase activity"/>
    <property type="evidence" value="ECO:0007669"/>
    <property type="project" value="UniProtKB-KW"/>
</dbReference>
<dbReference type="Pfam" id="PF13607">
    <property type="entry name" value="Succ_CoA_lig"/>
    <property type="match status" value="1"/>
</dbReference>
<evidence type="ECO:0000313" key="5">
    <source>
        <dbReference type="EMBL" id="SFB85120.1"/>
    </source>
</evidence>
<protein>
    <submittedName>
        <fullName evidence="5">Acetyltransferase</fullName>
    </submittedName>
</protein>
<dbReference type="Gene3D" id="3.40.50.261">
    <property type="entry name" value="Succinyl-CoA synthetase domains"/>
    <property type="match status" value="2"/>
</dbReference>
<organism evidence="5 6">
    <name type="scientific">Marinospirillum celere</name>
    <dbReference type="NCBI Taxonomy" id="1122252"/>
    <lineage>
        <taxon>Bacteria</taxon>
        <taxon>Pseudomonadati</taxon>
        <taxon>Pseudomonadota</taxon>
        <taxon>Gammaproteobacteria</taxon>
        <taxon>Oceanospirillales</taxon>
        <taxon>Oceanospirillaceae</taxon>
        <taxon>Marinospirillum</taxon>
    </lineage>
</organism>
<dbReference type="Gene3D" id="3.40.50.720">
    <property type="entry name" value="NAD(P)-binding Rossmann-like Domain"/>
    <property type="match status" value="1"/>
</dbReference>
<evidence type="ECO:0000256" key="2">
    <source>
        <dbReference type="ARBA" id="ARBA00022741"/>
    </source>
</evidence>
<keyword evidence="5" id="KW-0808">Transferase</keyword>
<dbReference type="GO" id="GO:0005524">
    <property type="term" value="F:ATP binding"/>
    <property type="evidence" value="ECO:0007669"/>
    <property type="project" value="UniProtKB-KW"/>
</dbReference>
<dbReference type="EMBL" id="FOLH01000001">
    <property type="protein sequence ID" value="SFB85120.1"/>
    <property type="molecule type" value="Genomic_DNA"/>
</dbReference>
<evidence type="ECO:0000256" key="1">
    <source>
        <dbReference type="ARBA" id="ARBA00022598"/>
    </source>
</evidence>
<reference evidence="5 6" key="1">
    <citation type="submission" date="2016-10" db="EMBL/GenBank/DDBJ databases">
        <authorList>
            <person name="de Groot N.N."/>
        </authorList>
    </citation>
    <scope>NUCLEOTIDE SEQUENCE [LARGE SCALE GENOMIC DNA]</scope>
    <source>
        <strain evidence="5 6">DSM 18438</strain>
    </source>
</reference>
<dbReference type="Proteomes" id="UP000199058">
    <property type="component" value="Unassembled WGS sequence"/>
</dbReference>
<dbReference type="Gene3D" id="3.30.470.20">
    <property type="entry name" value="ATP-grasp fold, B domain"/>
    <property type="match status" value="1"/>
</dbReference>
<dbReference type="InterPro" id="IPR051538">
    <property type="entry name" value="Acyl-CoA_Synth/Transferase"/>
</dbReference>
<dbReference type="SUPFAM" id="SSF51735">
    <property type="entry name" value="NAD(P)-binding Rossmann-fold domains"/>
    <property type="match status" value="1"/>
</dbReference>
<accession>A0A1I1EJG3</accession>
<dbReference type="AlphaFoldDB" id="A0A1I1EJG3"/>